<reference evidence="7" key="2">
    <citation type="journal article" date="2008" name="Nucleic Acids Res.">
        <title>The rice annotation project database (RAP-DB): 2008 update.</title>
        <authorList>
            <consortium name="The rice annotation project (RAP)"/>
        </authorList>
    </citation>
    <scope>GENOME REANNOTATION</scope>
    <source>
        <strain evidence="7">cv. Nipponbare</strain>
    </source>
</reference>
<evidence type="ECO:0000256" key="5">
    <source>
        <dbReference type="SAM" id="Phobius"/>
    </source>
</evidence>
<keyword evidence="3" id="KW-0418">Kinase</keyword>
<sequence>MAPRPAMSHSSAFLLPSPSAAAAGADADGAAYALLVLNQRLPRFAPRLWDRAQVRVCADGGANRVFDGMPELFPGQDPDEVRRSMAPKCKASFFLCSLLYLLLLVLALYVVALAVSPFYSGSSCLEESLGSGAVAHLTAAGHAGNRRNASSLPVARLKPMPADDAASIGLGHIVFGIGASSELWKSRREYIRTWWWPALMRGFLWLDKPVYEFYGRTGEIDQYPALYGSDDHIRTCMAELGMLQTAALRRLFEGPARLGWCGAAVGVHLSVSGDGELRVHAVEEHAQQLAQRRRGDEAVARWLPRRRP</sequence>
<name>Q6L592_ORYSJ</name>
<dbReference type="EMBL" id="AC104279">
    <property type="protein sequence ID" value="AAT38015.1"/>
    <property type="molecule type" value="Genomic_DNA"/>
</dbReference>
<keyword evidence="5" id="KW-0472">Membrane</keyword>
<dbReference type="AlphaFoldDB" id="Q6L592"/>
<keyword evidence="2" id="KW-0547">Nucleotide-binding</keyword>
<evidence type="ECO:0000313" key="7">
    <source>
        <dbReference type="Proteomes" id="UP000000763"/>
    </source>
</evidence>
<evidence type="ECO:0000256" key="1">
    <source>
        <dbReference type="ARBA" id="ARBA00022679"/>
    </source>
</evidence>
<reference evidence="7" key="1">
    <citation type="journal article" date="2005" name="Nature">
        <title>The map-based sequence of the rice genome.</title>
        <authorList>
            <consortium name="International rice genome sequencing project (IRGSP)"/>
            <person name="Matsumoto T."/>
            <person name="Wu J."/>
            <person name="Kanamori H."/>
            <person name="Katayose Y."/>
            <person name="Fujisawa M."/>
            <person name="Namiki N."/>
            <person name="Mizuno H."/>
            <person name="Yamamoto K."/>
            <person name="Antonio B.A."/>
            <person name="Baba T."/>
            <person name="Sakata K."/>
            <person name="Nagamura Y."/>
            <person name="Aoki H."/>
            <person name="Arikawa K."/>
            <person name="Arita K."/>
            <person name="Bito T."/>
            <person name="Chiden Y."/>
            <person name="Fujitsuka N."/>
            <person name="Fukunaka R."/>
            <person name="Hamada M."/>
            <person name="Harada C."/>
            <person name="Hayashi A."/>
            <person name="Hijishita S."/>
            <person name="Honda M."/>
            <person name="Hosokawa S."/>
            <person name="Ichikawa Y."/>
            <person name="Idonuma A."/>
            <person name="Iijima M."/>
            <person name="Ikeda M."/>
            <person name="Ikeno M."/>
            <person name="Ito K."/>
            <person name="Ito S."/>
            <person name="Ito T."/>
            <person name="Ito Y."/>
            <person name="Ito Y."/>
            <person name="Iwabuchi A."/>
            <person name="Kamiya K."/>
            <person name="Karasawa W."/>
            <person name="Kurita K."/>
            <person name="Katagiri S."/>
            <person name="Kikuta A."/>
            <person name="Kobayashi H."/>
            <person name="Kobayashi N."/>
            <person name="Machita K."/>
            <person name="Maehara T."/>
            <person name="Masukawa M."/>
            <person name="Mizubayashi T."/>
            <person name="Mukai Y."/>
            <person name="Nagasaki H."/>
            <person name="Nagata Y."/>
            <person name="Naito S."/>
            <person name="Nakashima M."/>
            <person name="Nakama Y."/>
            <person name="Nakamichi Y."/>
            <person name="Nakamura M."/>
            <person name="Meguro A."/>
            <person name="Negishi M."/>
            <person name="Ohta I."/>
            <person name="Ohta T."/>
            <person name="Okamoto M."/>
            <person name="Ono N."/>
            <person name="Saji S."/>
            <person name="Sakaguchi M."/>
            <person name="Sakai K."/>
            <person name="Shibata M."/>
            <person name="Shimokawa T."/>
            <person name="Song J."/>
            <person name="Takazaki Y."/>
            <person name="Terasawa K."/>
            <person name="Tsugane M."/>
            <person name="Tsuji K."/>
            <person name="Ueda S."/>
            <person name="Waki K."/>
            <person name="Yamagata H."/>
            <person name="Yamamoto M."/>
            <person name="Yamamoto S."/>
            <person name="Yamane H."/>
            <person name="Yoshiki S."/>
            <person name="Yoshihara R."/>
            <person name="Yukawa K."/>
            <person name="Zhong H."/>
            <person name="Yano M."/>
            <person name="Yuan Q."/>
            <person name="Ouyang S."/>
            <person name="Liu J."/>
            <person name="Jones K.M."/>
            <person name="Gansberger K."/>
            <person name="Moffat K."/>
            <person name="Hill J."/>
            <person name="Bera J."/>
            <person name="Fadrosh D."/>
            <person name="Jin S."/>
            <person name="Johri S."/>
            <person name="Kim M."/>
            <person name="Overton L."/>
            <person name="Reardon M."/>
            <person name="Tsitrin T."/>
            <person name="Vuong H."/>
            <person name="Weaver B."/>
            <person name="Ciecko A."/>
            <person name="Tallon L."/>
            <person name="Jackson J."/>
            <person name="Pai G."/>
            <person name="Aken S.V."/>
            <person name="Utterback T."/>
            <person name="Reidmuller S."/>
            <person name="Feldblyum T."/>
            <person name="Hsiao J."/>
            <person name="Zismann V."/>
            <person name="Iobst S."/>
            <person name="de Vazeille A.R."/>
            <person name="Buell C.R."/>
            <person name="Ying K."/>
            <person name="Li Y."/>
            <person name="Lu T."/>
            <person name="Huang Y."/>
            <person name="Zhao Q."/>
            <person name="Feng Q."/>
            <person name="Zhang L."/>
            <person name="Zhu J."/>
            <person name="Weng Q."/>
            <person name="Mu J."/>
            <person name="Lu Y."/>
            <person name="Fan D."/>
            <person name="Liu Y."/>
            <person name="Guan J."/>
            <person name="Zhang Y."/>
            <person name="Yu S."/>
            <person name="Liu X."/>
            <person name="Zhang Y."/>
            <person name="Hong G."/>
            <person name="Han B."/>
            <person name="Choisne N."/>
            <person name="Demange N."/>
            <person name="Orjeda G."/>
            <person name="Samain S."/>
            <person name="Cattolico L."/>
            <person name="Pelletier E."/>
            <person name="Couloux A."/>
            <person name="Segurens B."/>
            <person name="Wincker P."/>
            <person name="D'Hont A."/>
            <person name="Scarpelli C."/>
            <person name="Weissenbach J."/>
            <person name="Salanoubat M."/>
            <person name="Quetier F."/>
            <person name="Yu Y."/>
            <person name="Kim H.R."/>
            <person name="Rambo T."/>
            <person name="Currie J."/>
            <person name="Collura K."/>
            <person name="Luo M."/>
            <person name="Yang T."/>
            <person name="Ammiraju J.S.S."/>
            <person name="Engler F."/>
            <person name="Soderlund C."/>
            <person name="Wing R.A."/>
            <person name="Palmer L.E."/>
            <person name="de la Bastide M."/>
            <person name="Spiegel L."/>
            <person name="Nascimento L."/>
            <person name="Zutavern T."/>
            <person name="O'Shaughnessy A."/>
            <person name="Dike S."/>
            <person name="Dedhia N."/>
            <person name="Preston R."/>
            <person name="Balija V."/>
            <person name="McCombie W.R."/>
            <person name="Chow T."/>
            <person name="Chen H."/>
            <person name="Chung M."/>
            <person name="Chen C."/>
            <person name="Shaw J."/>
            <person name="Wu H."/>
            <person name="Hsiao K."/>
            <person name="Chao Y."/>
            <person name="Chu M."/>
            <person name="Cheng C."/>
            <person name="Hour A."/>
            <person name="Lee P."/>
            <person name="Lin S."/>
            <person name="Lin Y."/>
            <person name="Liou J."/>
            <person name="Liu S."/>
            <person name="Hsing Y."/>
            <person name="Raghuvanshi S."/>
            <person name="Mohanty A."/>
            <person name="Bharti A.K."/>
            <person name="Gaur A."/>
            <person name="Gupta V."/>
            <person name="Kumar D."/>
            <person name="Ravi V."/>
            <person name="Vij S."/>
            <person name="Kapur A."/>
            <person name="Khurana P."/>
            <person name="Khurana P."/>
            <person name="Khurana J.P."/>
            <person name="Tyagi A.K."/>
            <person name="Gaikwad K."/>
            <person name="Singh A."/>
            <person name="Dalal V."/>
            <person name="Srivastava S."/>
            <person name="Dixit A."/>
            <person name="Pal A.K."/>
            <person name="Ghazi I.A."/>
            <person name="Yadav M."/>
            <person name="Pandit A."/>
            <person name="Bhargava A."/>
            <person name="Sureshbabu K."/>
            <person name="Batra K."/>
            <person name="Sharma T.R."/>
            <person name="Mohapatra T."/>
            <person name="Singh N.K."/>
            <person name="Messing J."/>
            <person name="Nelson A.B."/>
            <person name="Fuks G."/>
            <person name="Kavchok S."/>
            <person name="Keizer G."/>
            <person name="Linton E."/>
            <person name="Llaca V."/>
            <person name="Song R."/>
            <person name="Tanyolac B."/>
            <person name="Young S."/>
            <person name="Ho-Il K."/>
            <person name="Hahn J.H."/>
            <person name="Sangsakoo G."/>
            <person name="Vanavichit A."/>
            <person name="de Mattos Luiz.A.T."/>
            <person name="Zimmer P.D."/>
            <person name="Malone G."/>
            <person name="Dellagostin O."/>
            <person name="de Oliveira A.C."/>
            <person name="Bevan M."/>
            <person name="Bancroft I."/>
            <person name="Minx P."/>
            <person name="Cordum H."/>
            <person name="Wilson R."/>
            <person name="Cheng Z."/>
            <person name="Jin W."/>
            <person name="Jiang J."/>
            <person name="Leong S.A."/>
            <person name="Iwama H."/>
            <person name="Gojobori T."/>
            <person name="Itoh T."/>
            <person name="Niimura Y."/>
            <person name="Fujii Y."/>
            <person name="Habara T."/>
            <person name="Sakai H."/>
            <person name="Sato Y."/>
            <person name="Wilson G."/>
            <person name="Kumar K."/>
            <person name="McCouch S."/>
            <person name="Juretic N."/>
            <person name="Hoen D."/>
            <person name="Wright S."/>
            <person name="Bruskiewich R."/>
            <person name="Bureau T."/>
            <person name="Miyao A."/>
            <person name="Hirochika H."/>
            <person name="Nishikawa T."/>
            <person name="Kadowaki K."/>
            <person name="Sugiura M."/>
            <person name="Burr B."/>
            <person name="Sasaki T."/>
        </authorList>
    </citation>
    <scope>NUCLEOTIDE SEQUENCE [LARGE SCALE GENOMIC DNA]</scope>
    <source>
        <strain evidence="7">cv. Nipponbare</strain>
    </source>
</reference>
<protein>
    <submittedName>
        <fullName evidence="6">Uncharacterized protein</fullName>
    </submittedName>
</protein>
<evidence type="ECO:0000256" key="4">
    <source>
        <dbReference type="ARBA" id="ARBA00022840"/>
    </source>
</evidence>
<dbReference type="GO" id="GO:0005524">
    <property type="term" value="F:ATP binding"/>
    <property type="evidence" value="ECO:0007669"/>
    <property type="project" value="UniProtKB-KW"/>
</dbReference>
<dbReference type="Gene3D" id="3.40.50.10240">
    <property type="entry name" value="Thiamin pyrophosphokinase, catalytic domain"/>
    <property type="match status" value="1"/>
</dbReference>
<organism evidence="6 7">
    <name type="scientific">Oryza sativa subsp. japonica</name>
    <name type="common">Rice</name>
    <dbReference type="NCBI Taxonomy" id="39947"/>
    <lineage>
        <taxon>Eukaryota</taxon>
        <taxon>Viridiplantae</taxon>
        <taxon>Streptophyta</taxon>
        <taxon>Embryophyta</taxon>
        <taxon>Tracheophyta</taxon>
        <taxon>Spermatophyta</taxon>
        <taxon>Magnoliopsida</taxon>
        <taxon>Liliopsida</taxon>
        <taxon>Poales</taxon>
        <taxon>Poaceae</taxon>
        <taxon>BOP clade</taxon>
        <taxon>Oryzoideae</taxon>
        <taxon>Oryzeae</taxon>
        <taxon>Oryzinae</taxon>
        <taxon>Oryza</taxon>
        <taxon>Oryza sativa</taxon>
    </lineage>
</organism>
<evidence type="ECO:0000256" key="2">
    <source>
        <dbReference type="ARBA" id="ARBA00022741"/>
    </source>
</evidence>
<dbReference type="GO" id="GO:0004788">
    <property type="term" value="F:thiamine diphosphokinase activity"/>
    <property type="evidence" value="ECO:0007669"/>
    <property type="project" value="InterPro"/>
</dbReference>
<proteinExistence type="predicted"/>
<dbReference type="InterPro" id="IPR036759">
    <property type="entry name" value="TPK_catalytic_sf"/>
</dbReference>
<dbReference type="Proteomes" id="UP000000763">
    <property type="component" value="Chromosome 5"/>
</dbReference>
<feature type="transmembrane region" description="Helical" evidence="5">
    <location>
        <begin position="165"/>
        <end position="184"/>
    </location>
</feature>
<gene>
    <name evidence="6" type="primary">OJ1393_A07.6</name>
</gene>
<evidence type="ECO:0000313" key="6">
    <source>
        <dbReference type="EMBL" id="AAT38015.1"/>
    </source>
</evidence>
<feature type="transmembrane region" description="Helical" evidence="5">
    <location>
        <begin position="92"/>
        <end position="119"/>
    </location>
</feature>
<evidence type="ECO:0000256" key="3">
    <source>
        <dbReference type="ARBA" id="ARBA00022777"/>
    </source>
</evidence>
<keyword evidence="4" id="KW-0067">ATP-binding</keyword>
<keyword evidence="1" id="KW-0808">Transferase</keyword>
<dbReference type="PANTHER" id="PTHR10811">
    <property type="entry name" value="FRINGE-RELATED"/>
    <property type="match status" value="1"/>
</dbReference>
<dbReference type="SUPFAM" id="SSF63999">
    <property type="entry name" value="Thiamin pyrophosphokinase, catalytic domain"/>
    <property type="match status" value="1"/>
</dbReference>
<dbReference type="GO" id="GO:0016301">
    <property type="term" value="F:kinase activity"/>
    <property type="evidence" value="ECO:0007669"/>
    <property type="project" value="UniProtKB-KW"/>
</dbReference>
<keyword evidence="5" id="KW-0812">Transmembrane</keyword>
<dbReference type="GO" id="GO:0009229">
    <property type="term" value="P:thiamine diphosphate biosynthetic process"/>
    <property type="evidence" value="ECO:0007669"/>
    <property type="project" value="InterPro"/>
</dbReference>
<accession>Q6L592</accession>
<keyword evidence="5" id="KW-1133">Transmembrane helix</keyword>